<dbReference type="Pfam" id="PF14437">
    <property type="entry name" value="MafB19-deam"/>
    <property type="match status" value="1"/>
</dbReference>
<dbReference type="InterPro" id="IPR058535">
    <property type="entry name" value="MafB19-deam"/>
</dbReference>
<protein>
    <submittedName>
        <fullName evidence="4">Nucleoside deaminase</fullName>
    </submittedName>
</protein>
<dbReference type="SUPFAM" id="SSF53927">
    <property type="entry name" value="Cytidine deaminase-like"/>
    <property type="match status" value="1"/>
</dbReference>
<dbReference type="Proteomes" id="UP001210120">
    <property type="component" value="Chromosome"/>
</dbReference>
<evidence type="ECO:0000259" key="3">
    <source>
        <dbReference type="PROSITE" id="PS51747"/>
    </source>
</evidence>
<keyword evidence="5" id="KW-1185">Reference proteome</keyword>
<organism evidence="4 5">
    <name type="scientific">Candidatus Phytoplasma sacchari</name>
    <dbReference type="NCBI Taxonomy" id="2609813"/>
    <lineage>
        <taxon>Bacteria</taxon>
        <taxon>Bacillati</taxon>
        <taxon>Mycoplasmatota</taxon>
        <taxon>Mollicutes</taxon>
        <taxon>Acholeplasmatales</taxon>
        <taxon>Acholeplasmataceae</taxon>
        <taxon>Candidatus Phytoplasma</taxon>
        <taxon>16SrXI (Rice yellow dwarf group)</taxon>
    </lineage>
</organism>
<proteinExistence type="predicted"/>
<dbReference type="Gene3D" id="3.40.140.10">
    <property type="entry name" value="Cytidine Deaminase, domain 2"/>
    <property type="match status" value="1"/>
</dbReference>
<evidence type="ECO:0000313" key="5">
    <source>
        <dbReference type="Proteomes" id="UP001210120"/>
    </source>
</evidence>
<gene>
    <name evidence="4" type="ORF">O7R10_00245</name>
</gene>
<dbReference type="InterPro" id="IPR002125">
    <property type="entry name" value="CMP_dCMP_dom"/>
</dbReference>
<dbReference type="InterPro" id="IPR016192">
    <property type="entry name" value="APOBEC/CMP_deaminase_Zn-bd"/>
</dbReference>
<dbReference type="EMBL" id="CP115156">
    <property type="protein sequence ID" value="WBL31485.1"/>
    <property type="molecule type" value="Genomic_DNA"/>
</dbReference>
<dbReference type="CDD" id="cd01285">
    <property type="entry name" value="nucleoside_deaminase"/>
    <property type="match status" value="1"/>
</dbReference>
<evidence type="ECO:0000313" key="4">
    <source>
        <dbReference type="EMBL" id="WBL31485.1"/>
    </source>
</evidence>
<dbReference type="PROSITE" id="PS51747">
    <property type="entry name" value="CYT_DCMP_DEAMINASES_2"/>
    <property type="match status" value="1"/>
</dbReference>
<evidence type="ECO:0000256" key="2">
    <source>
        <dbReference type="ARBA" id="ARBA00022833"/>
    </source>
</evidence>
<name>A0ABY7M194_9MOLU</name>
<keyword evidence="2" id="KW-0862">Zinc</keyword>
<sequence>MEKIGQKKHFFFMREAFKEAKKAFYKNEVPVGSIAVLRDKIIARAHNNIEKKKKFFAHAEFLVLNKLNQRIDNYKFEDISIYTTLEPCIMCMGALIQFRIKKLYYGANNIKSGFHILLSCKNSFISKKIYVKSGFLAEESSSILKEFFCNLRKK</sequence>
<evidence type="ECO:0000256" key="1">
    <source>
        <dbReference type="ARBA" id="ARBA00022723"/>
    </source>
</evidence>
<accession>A0ABY7M194</accession>
<dbReference type="PANTHER" id="PTHR11079:SF179">
    <property type="entry name" value="TRNA(ADENINE(34)) DEAMINASE, CHLOROPLASTIC"/>
    <property type="match status" value="1"/>
</dbReference>
<dbReference type="PANTHER" id="PTHR11079">
    <property type="entry name" value="CYTOSINE DEAMINASE FAMILY MEMBER"/>
    <property type="match status" value="1"/>
</dbReference>
<dbReference type="InterPro" id="IPR016193">
    <property type="entry name" value="Cytidine_deaminase-like"/>
</dbReference>
<feature type="domain" description="CMP/dCMP-type deaminase" evidence="3">
    <location>
        <begin position="7"/>
        <end position="117"/>
    </location>
</feature>
<keyword evidence="1" id="KW-0479">Metal-binding</keyword>
<reference evidence="4" key="1">
    <citation type="submission" date="2022-12" db="EMBL/GenBank/DDBJ databases">
        <title>Genomic Characterization of Candidatus Phytoplasma sacchari in China.</title>
        <authorList>
            <person name="Zhang R.-Y."/>
        </authorList>
    </citation>
    <scope>NUCLEOTIDE SEQUENCE [LARGE SCALE GENOMIC DNA]</scope>
    <source>
        <strain evidence="4">SCWL1</strain>
    </source>
</reference>
<dbReference type="PROSITE" id="PS00903">
    <property type="entry name" value="CYT_DCMP_DEAMINASES_1"/>
    <property type="match status" value="1"/>
</dbReference>